<keyword evidence="7" id="KW-0408">Iron</keyword>
<dbReference type="InterPro" id="IPR029063">
    <property type="entry name" value="SAM-dependent_MTases_sf"/>
</dbReference>
<gene>
    <name evidence="9" type="primary">rlmD_1</name>
    <name evidence="9" type="ORF">GALL_06070</name>
</gene>
<dbReference type="InterPro" id="IPR001566">
    <property type="entry name" value="23S_rRNA_MeTrfase_RlmD"/>
</dbReference>
<dbReference type="GO" id="GO:0070475">
    <property type="term" value="P:rRNA base methylation"/>
    <property type="evidence" value="ECO:0007669"/>
    <property type="project" value="TreeGrafter"/>
</dbReference>
<dbReference type="Gene3D" id="2.40.50.1070">
    <property type="match status" value="1"/>
</dbReference>
<keyword evidence="5" id="KW-0949">S-adenosyl-L-methionine</keyword>
<dbReference type="InterPro" id="IPR012340">
    <property type="entry name" value="NA-bd_OB-fold"/>
</dbReference>
<dbReference type="CDD" id="cd02440">
    <property type="entry name" value="AdoMet_MTases"/>
    <property type="match status" value="1"/>
</dbReference>
<dbReference type="PROSITE" id="PS50926">
    <property type="entry name" value="TRAM"/>
    <property type="match status" value="1"/>
</dbReference>
<dbReference type="InterPro" id="IPR030390">
    <property type="entry name" value="MeTrfase_TrmA_AS"/>
</dbReference>
<evidence type="ECO:0000256" key="7">
    <source>
        <dbReference type="ARBA" id="ARBA00023004"/>
    </source>
</evidence>
<dbReference type="InterPro" id="IPR010280">
    <property type="entry name" value="U5_MeTrfase_fam"/>
</dbReference>
<dbReference type="FunFam" id="2.40.50.140:FF:000097">
    <property type="entry name" value="23S rRNA (uracil(1939)-C(5))-methyltransferase RlmD"/>
    <property type="match status" value="1"/>
</dbReference>
<dbReference type="Gene3D" id="3.40.50.150">
    <property type="entry name" value="Vaccinia Virus protein VP39"/>
    <property type="match status" value="1"/>
</dbReference>
<dbReference type="GO" id="GO:0070041">
    <property type="term" value="F:rRNA (uridine-C5-)-methyltransferase activity"/>
    <property type="evidence" value="ECO:0007669"/>
    <property type="project" value="TreeGrafter"/>
</dbReference>
<dbReference type="GO" id="GO:0051539">
    <property type="term" value="F:4 iron, 4 sulfur cluster binding"/>
    <property type="evidence" value="ECO:0007669"/>
    <property type="project" value="UniProtKB-KW"/>
</dbReference>
<evidence type="ECO:0000313" key="9">
    <source>
        <dbReference type="EMBL" id="OIR19724.1"/>
    </source>
</evidence>
<dbReference type="PANTHER" id="PTHR11061:SF49">
    <property type="entry name" value="23S RRNA (URACIL(1939)-C(5))-METHYLTRANSFERASE RLMD"/>
    <property type="match status" value="1"/>
</dbReference>
<keyword evidence="6" id="KW-0479">Metal-binding</keyword>
<dbReference type="Gene3D" id="2.40.50.140">
    <property type="entry name" value="Nucleic acid-binding proteins"/>
    <property type="match status" value="1"/>
</dbReference>
<keyword evidence="1" id="KW-0004">4Fe-4S</keyword>
<keyword evidence="2" id="KW-0698">rRNA processing</keyword>
<dbReference type="GO" id="GO:0046872">
    <property type="term" value="F:metal ion binding"/>
    <property type="evidence" value="ECO:0007669"/>
    <property type="project" value="UniProtKB-KW"/>
</dbReference>
<comment type="caution">
    <text evidence="9">The sequence shown here is derived from an EMBL/GenBank/DDBJ whole genome shotgun (WGS) entry which is preliminary data.</text>
</comment>
<dbReference type="PROSITE" id="PS01231">
    <property type="entry name" value="TRMA_2"/>
    <property type="match status" value="1"/>
</dbReference>
<dbReference type="InterPro" id="IPR002792">
    <property type="entry name" value="TRAM_dom"/>
</dbReference>
<reference evidence="9" key="1">
    <citation type="submission" date="2016-10" db="EMBL/GenBank/DDBJ databases">
        <title>Sequence of Gallionella enrichment culture.</title>
        <authorList>
            <person name="Poehlein A."/>
            <person name="Muehling M."/>
            <person name="Daniel R."/>
        </authorList>
    </citation>
    <scope>NUCLEOTIDE SEQUENCE</scope>
</reference>
<proteinExistence type="inferred from homology"/>
<evidence type="ECO:0000256" key="1">
    <source>
        <dbReference type="ARBA" id="ARBA00022485"/>
    </source>
</evidence>
<sequence length="433" mass="48264">MNSIIIESLDHEGRGIAHADGKVIFIEGALTGERVTYSSYRKKNNYEQAKVGQILKQSFMRVQPKCPVFGVCGGCSMQHLDSRAQVAVKQRVLEDNLQRIGKVKPEVVLPPIYGQPWGYRQRARLSVRHVLKKEKTLVGFREQNGKYVADMQHCEILTPKIASLLPLLGELNEKFTARDIVPQIEVAVGEFVDALVLRILAALSPEDEALIREFADKHQVQFWTQTKGPETVAPFYPLDAPKLSYSLPEFGITMPFAPTEFTQVNSDMNRLMVSRAMRLLDPQPHERIADFFCGLGNFTLPMARSGAQVLGVEGSDALVRRARQNAEYNGLSGNTTFQMMNLFEMDEAALAKSGRFDKWLVDPPRDGAIELMKSISAEIAPKRIVYVSCNPATLARDAEVLVHVKGYTLKAAGVMNMFPQTSHVESIAVFAPE</sequence>
<protein>
    <submittedName>
        <fullName evidence="9">23S rRNA (Uracil(1939)-C(5))-methyltransferase RlmD</fullName>
        <ecNumber evidence="9">2.1.1.190</ecNumber>
    </submittedName>
</protein>
<evidence type="ECO:0000259" key="8">
    <source>
        <dbReference type="PROSITE" id="PS50926"/>
    </source>
</evidence>
<dbReference type="Pfam" id="PF01938">
    <property type="entry name" value="TRAM"/>
    <property type="match status" value="1"/>
</dbReference>
<dbReference type="PROSITE" id="PS01230">
    <property type="entry name" value="TRMA_1"/>
    <property type="match status" value="1"/>
</dbReference>
<evidence type="ECO:0000256" key="3">
    <source>
        <dbReference type="ARBA" id="ARBA00022603"/>
    </source>
</evidence>
<keyword evidence="1" id="KW-0411">Iron-sulfur</keyword>
<dbReference type="PROSITE" id="PS51687">
    <property type="entry name" value="SAM_MT_RNA_M5U"/>
    <property type="match status" value="1"/>
</dbReference>
<dbReference type="HAMAP" id="MF_01010">
    <property type="entry name" value="23SrRNA_methyltr_RlmD"/>
    <property type="match status" value="1"/>
</dbReference>
<dbReference type="SUPFAM" id="SSF50249">
    <property type="entry name" value="Nucleic acid-binding proteins"/>
    <property type="match status" value="1"/>
</dbReference>
<dbReference type="EC" id="2.1.1.190" evidence="9"/>
<evidence type="ECO:0000256" key="6">
    <source>
        <dbReference type="ARBA" id="ARBA00022723"/>
    </source>
</evidence>
<evidence type="ECO:0000256" key="4">
    <source>
        <dbReference type="ARBA" id="ARBA00022679"/>
    </source>
</evidence>
<dbReference type="InterPro" id="IPR030391">
    <property type="entry name" value="MeTrfase_TrmA_CS"/>
</dbReference>
<name>A0A1J5U129_9ZZZZ</name>
<keyword evidence="4 9" id="KW-0808">Transferase</keyword>
<dbReference type="PANTHER" id="PTHR11061">
    <property type="entry name" value="RNA M5U METHYLTRANSFERASE"/>
    <property type="match status" value="1"/>
</dbReference>
<dbReference type="GO" id="GO:0003723">
    <property type="term" value="F:RNA binding"/>
    <property type="evidence" value="ECO:0007669"/>
    <property type="project" value="InterPro"/>
</dbReference>
<dbReference type="SUPFAM" id="SSF53335">
    <property type="entry name" value="S-adenosyl-L-methionine-dependent methyltransferases"/>
    <property type="match status" value="1"/>
</dbReference>
<evidence type="ECO:0000256" key="5">
    <source>
        <dbReference type="ARBA" id="ARBA00022691"/>
    </source>
</evidence>
<organism evidence="9">
    <name type="scientific">mine drainage metagenome</name>
    <dbReference type="NCBI Taxonomy" id="410659"/>
    <lineage>
        <taxon>unclassified sequences</taxon>
        <taxon>metagenomes</taxon>
        <taxon>ecological metagenomes</taxon>
    </lineage>
</organism>
<accession>A0A1J5U129</accession>
<keyword evidence="3 9" id="KW-0489">Methyltransferase</keyword>
<dbReference type="NCBIfam" id="NF009639">
    <property type="entry name" value="PRK13168.1"/>
    <property type="match status" value="1"/>
</dbReference>
<dbReference type="AlphaFoldDB" id="A0A1J5U129"/>
<dbReference type="Pfam" id="PF05958">
    <property type="entry name" value="tRNA_U5-meth_tr"/>
    <property type="match status" value="1"/>
</dbReference>
<evidence type="ECO:0000256" key="2">
    <source>
        <dbReference type="ARBA" id="ARBA00022552"/>
    </source>
</evidence>
<feature type="domain" description="TRAM" evidence="8">
    <location>
        <begin position="1"/>
        <end position="53"/>
    </location>
</feature>
<dbReference type="EMBL" id="MLJW01000001">
    <property type="protein sequence ID" value="OIR19724.1"/>
    <property type="molecule type" value="Genomic_DNA"/>
</dbReference>